<feature type="transmembrane region" description="Helical" evidence="1">
    <location>
        <begin position="161"/>
        <end position="188"/>
    </location>
</feature>
<reference evidence="2 3" key="1">
    <citation type="submission" date="2019-08" db="EMBL/GenBank/DDBJ databases">
        <title>Hyperibacter terrae gen. nov., sp. nov. and Hyperibacter viscosus sp. nov., two new members in the family Rhodospirillaceae isolated from the rhizosphere of Hypericum perforatum.</title>
        <authorList>
            <person name="Noviana Z."/>
        </authorList>
    </citation>
    <scope>NUCLEOTIDE SEQUENCE [LARGE SCALE GENOMIC DNA]</scope>
    <source>
        <strain evidence="2 3">R5913</strain>
    </source>
</reference>
<dbReference type="Pfam" id="PF06055">
    <property type="entry name" value="ExoD"/>
    <property type="match status" value="1"/>
</dbReference>
<keyword evidence="1" id="KW-0812">Transmembrane</keyword>
<dbReference type="PANTHER" id="PTHR41795:SF1">
    <property type="entry name" value="EXOPOLYSACCHARIDE SYNTHESIS PROTEIN"/>
    <property type="match status" value="1"/>
</dbReference>
<dbReference type="PANTHER" id="PTHR41795">
    <property type="entry name" value="EXOPOLYSACCHARIDE SYNTHESIS PROTEIN"/>
    <property type="match status" value="1"/>
</dbReference>
<dbReference type="EMBL" id="CP042906">
    <property type="protein sequence ID" value="QEX16954.1"/>
    <property type="molecule type" value="Genomic_DNA"/>
</dbReference>
<protein>
    <recommendedName>
        <fullName evidence="4">Exopolysaccharide biosynthesis protein</fullName>
    </recommendedName>
</protein>
<keyword evidence="1" id="KW-1133">Transmembrane helix</keyword>
<keyword evidence="1" id="KW-0472">Membrane</keyword>
<evidence type="ECO:0008006" key="4">
    <source>
        <dbReference type="Google" id="ProtNLM"/>
    </source>
</evidence>
<accession>A0A5J6MHL4</accession>
<evidence type="ECO:0000313" key="3">
    <source>
        <dbReference type="Proteomes" id="UP000326202"/>
    </source>
</evidence>
<dbReference type="PIRSF" id="PIRSF033239">
    <property type="entry name" value="ExoD"/>
    <property type="match status" value="1"/>
</dbReference>
<dbReference type="KEGG" id="htq:FRZ44_22490"/>
<dbReference type="InterPro" id="IPR010331">
    <property type="entry name" value="ExoD"/>
</dbReference>
<keyword evidence="3" id="KW-1185">Reference proteome</keyword>
<evidence type="ECO:0000256" key="1">
    <source>
        <dbReference type="SAM" id="Phobius"/>
    </source>
</evidence>
<evidence type="ECO:0000313" key="2">
    <source>
        <dbReference type="EMBL" id="QEX16954.1"/>
    </source>
</evidence>
<feature type="transmembrane region" description="Helical" evidence="1">
    <location>
        <begin position="35"/>
        <end position="61"/>
    </location>
</feature>
<name>A0A5J6MHL4_9PROT</name>
<feature type="transmembrane region" description="Helical" evidence="1">
    <location>
        <begin position="122"/>
        <end position="155"/>
    </location>
</feature>
<dbReference type="AlphaFoldDB" id="A0A5J6MHL4"/>
<gene>
    <name evidence="2" type="ORF">FRZ44_22490</name>
</gene>
<proteinExistence type="predicted"/>
<sequence length="194" mass="21158">MHVPTSAVLQKLLSEAPPGHVSVGWIMERLEERSFGLLMFMLAVIALVPGLSTFIGVLFAVPAYQMIVARRSPALPKIATARRLPTPQFVRAVDRIAPLLRRAETLIRPRWPQSFRTTKRMVGIAILLLGLTLVLPVPFGHILPAFVIMIVALAYLEEDGVVLWLGLALALVSLSLSAAAGWGAVAGVKWLDRL</sequence>
<organism evidence="2 3">
    <name type="scientific">Hypericibacter terrae</name>
    <dbReference type="NCBI Taxonomy" id="2602015"/>
    <lineage>
        <taxon>Bacteria</taxon>
        <taxon>Pseudomonadati</taxon>
        <taxon>Pseudomonadota</taxon>
        <taxon>Alphaproteobacteria</taxon>
        <taxon>Rhodospirillales</taxon>
        <taxon>Dongiaceae</taxon>
        <taxon>Hypericibacter</taxon>
    </lineage>
</organism>
<dbReference type="Proteomes" id="UP000326202">
    <property type="component" value="Chromosome"/>
</dbReference>